<dbReference type="InterPro" id="IPR000276">
    <property type="entry name" value="GPCR_Rhodpsn"/>
</dbReference>
<dbReference type="Gene3D" id="1.20.1070.10">
    <property type="entry name" value="Rhodopsin 7-helix transmembrane proteins"/>
    <property type="match status" value="1"/>
</dbReference>
<organism evidence="11 12">
    <name type="scientific">Strongylocentrotus purpuratus</name>
    <name type="common">Purple sea urchin</name>
    <dbReference type="NCBI Taxonomy" id="7668"/>
    <lineage>
        <taxon>Eukaryota</taxon>
        <taxon>Metazoa</taxon>
        <taxon>Echinodermata</taxon>
        <taxon>Eleutherozoa</taxon>
        <taxon>Echinozoa</taxon>
        <taxon>Echinoidea</taxon>
        <taxon>Euechinoidea</taxon>
        <taxon>Echinacea</taxon>
        <taxon>Camarodonta</taxon>
        <taxon>Echinidea</taxon>
        <taxon>Strongylocentrotidae</taxon>
        <taxon>Strongylocentrotus</taxon>
    </lineage>
</organism>
<keyword evidence="3 9" id="KW-0812">Transmembrane</keyword>
<evidence type="ECO:0000259" key="10">
    <source>
        <dbReference type="PROSITE" id="PS50262"/>
    </source>
</evidence>
<keyword evidence="2" id="KW-1003">Cell membrane</keyword>
<dbReference type="InParanoid" id="A0A7M7RF05"/>
<dbReference type="SUPFAM" id="SSF81321">
    <property type="entry name" value="Family A G protein-coupled receptor-like"/>
    <property type="match status" value="1"/>
</dbReference>
<dbReference type="PANTHER" id="PTHR24228:SF72">
    <property type="entry name" value="G-PROTEIN COUPLED RECEPTORS FAMILY 1 PROFILE DOMAIN-CONTAINING PROTEIN"/>
    <property type="match status" value="1"/>
</dbReference>
<dbReference type="Pfam" id="PF00001">
    <property type="entry name" value="7tm_1"/>
    <property type="match status" value="1"/>
</dbReference>
<evidence type="ECO:0000256" key="2">
    <source>
        <dbReference type="ARBA" id="ARBA00022475"/>
    </source>
</evidence>
<feature type="transmembrane region" description="Helical" evidence="9">
    <location>
        <begin position="167"/>
        <end position="190"/>
    </location>
</feature>
<dbReference type="FunFam" id="1.20.1070.10:FF:001051">
    <property type="entry name" value="Uncharacterized protein"/>
    <property type="match status" value="1"/>
</dbReference>
<dbReference type="Proteomes" id="UP000007110">
    <property type="component" value="Unassembled WGS sequence"/>
</dbReference>
<dbReference type="AlphaFoldDB" id="A0A7M7RF05"/>
<keyword evidence="7" id="KW-0675">Receptor</keyword>
<dbReference type="SMART" id="SM01381">
    <property type="entry name" value="7TM_GPCR_Srsx"/>
    <property type="match status" value="1"/>
</dbReference>
<keyword evidence="4 9" id="KW-1133">Transmembrane helix</keyword>
<feature type="transmembrane region" description="Helical" evidence="9">
    <location>
        <begin position="315"/>
        <end position="336"/>
    </location>
</feature>
<keyword evidence="6 9" id="KW-0472">Membrane</keyword>
<dbReference type="OMA" id="IRWYVIS"/>
<dbReference type="GO" id="GO:0004930">
    <property type="term" value="F:G protein-coupled receptor activity"/>
    <property type="evidence" value="ECO:0007669"/>
    <property type="project" value="UniProtKB-KW"/>
</dbReference>
<evidence type="ECO:0000256" key="6">
    <source>
        <dbReference type="ARBA" id="ARBA00023136"/>
    </source>
</evidence>
<dbReference type="GO" id="GO:0005886">
    <property type="term" value="C:plasma membrane"/>
    <property type="evidence" value="ECO:0007669"/>
    <property type="project" value="UniProtKB-SubCell"/>
</dbReference>
<dbReference type="KEGG" id="spu:576320"/>
<feature type="transmembrane region" description="Helical" evidence="9">
    <location>
        <begin position="289"/>
        <end position="309"/>
    </location>
</feature>
<dbReference type="PANTHER" id="PTHR24228">
    <property type="entry name" value="B2 BRADYKININ RECEPTOR/ANGIOTENSIN II RECEPTOR"/>
    <property type="match status" value="1"/>
</dbReference>
<evidence type="ECO:0000313" key="12">
    <source>
        <dbReference type="Proteomes" id="UP000007110"/>
    </source>
</evidence>
<dbReference type="PRINTS" id="PR00237">
    <property type="entry name" value="GPCRRHODOPSN"/>
</dbReference>
<evidence type="ECO:0000256" key="5">
    <source>
        <dbReference type="ARBA" id="ARBA00023040"/>
    </source>
</evidence>
<protein>
    <recommendedName>
        <fullName evidence="10">G-protein coupled receptors family 1 profile domain-containing protein</fullName>
    </recommendedName>
</protein>
<evidence type="ECO:0000256" key="3">
    <source>
        <dbReference type="ARBA" id="ARBA00022692"/>
    </source>
</evidence>
<reference evidence="12" key="1">
    <citation type="submission" date="2015-02" db="EMBL/GenBank/DDBJ databases">
        <title>Genome sequencing for Strongylocentrotus purpuratus.</title>
        <authorList>
            <person name="Murali S."/>
            <person name="Liu Y."/>
            <person name="Vee V."/>
            <person name="English A."/>
            <person name="Wang M."/>
            <person name="Skinner E."/>
            <person name="Han Y."/>
            <person name="Muzny D.M."/>
            <person name="Worley K.C."/>
            <person name="Gibbs R.A."/>
        </authorList>
    </citation>
    <scope>NUCLEOTIDE SEQUENCE</scope>
</reference>
<comment type="subcellular location">
    <subcellularLocation>
        <location evidence="1">Cell membrane</location>
        <topology evidence="1">Multi-pass membrane protein</topology>
    </subcellularLocation>
</comment>
<sequence>MEKIDDMDNVTCDTVTDIDYVTLLGSSTPLSIVGSTKNPLPGIAYHHRLIVATCCCFITVLGLFGNSLVVVAVIVSKKLQTTTNILVTNLTVADLFTCLNLPFMVVGLIDQGDEYPLPEIICSIVAGFNLLCLGVSVMTLAAIAFIRWYVISKSIRGHRGLHTPRKIGMIILGIWALNITVVSLPLSLGIGEIGYSRYYSLCTVTDTNPLRFYFVLLQAGVIVVALVITVIFYLLIMIHVMRQTHQFRKKFADDNGSAGPKVPSSKAQANSRAMQTAFLKREYEITKNLFVVVCIFAICLIPSLVNFMIPGSSVLTLYGAMILASNSSINPIIYALKHPNFQEAFKTVFRCRKADAVSSNSSKTRSTGSTNL</sequence>
<dbReference type="RefSeq" id="XP_781732.2">
    <property type="nucleotide sequence ID" value="XM_776639.2"/>
</dbReference>
<feature type="transmembrane region" description="Helical" evidence="9">
    <location>
        <begin position="210"/>
        <end position="240"/>
    </location>
</feature>
<evidence type="ECO:0000256" key="8">
    <source>
        <dbReference type="ARBA" id="ARBA00023224"/>
    </source>
</evidence>
<feature type="transmembrane region" description="Helical" evidence="9">
    <location>
        <begin position="121"/>
        <end position="146"/>
    </location>
</feature>
<evidence type="ECO:0000313" key="11">
    <source>
        <dbReference type="EnsemblMetazoa" id="XP_781732"/>
    </source>
</evidence>
<evidence type="ECO:0000256" key="7">
    <source>
        <dbReference type="ARBA" id="ARBA00023170"/>
    </source>
</evidence>
<feature type="transmembrane region" description="Helical" evidence="9">
    <location>
        <begin position="49"/>
        <end position="75"/>
    </location>
</feature>
<evidence type="ECO:0000256" key="1">
    <source>
        <dbReference type="ARBA" id="ARBA00004651"/>
    </source>
</evidence>
<dbReference type="PROSITE" id="PS50262">
    <property type="entry name" value="G_PROTEIN_RECEP_F1_2"/>
    <property type="match status" value="1"/>
</dbReference>
<reference evidence="11" key="2">
    <citation type="submission" date="2021-01" db="UniProtKB">
        <authorList>
            <consortium name="EnsemblMetazoa"/>
        </authorList>
    </citation>
    <scope>IDENTIFICATION</scope>
</reference>
<accession>A0A7M7RF05</accession>
<dbReference type="OrthoDB" id="10015560at2759"/>
<evidence type="ECO:0000256" key="4">
    <source>
        <dbReference type="ARBA" id="ARBA00022989"/>
    </source>
</evidence>
<evidence type="ECO:0000256" key="9">
    <source>
        <dbReference type="SAM" id="Phobius"/>
    </source>
</evidence>
<keyword evidence="8" id="KW-0807">Transducer</keyword>
<keyword evidence="12" id="KW-1185">Reference proteome</keyword>
<feature type="domain" description="G-protein coupled receptors family 1 profile" evidence="10">
    <location>
        <begin position="65"/>
        <end position="334"/>
    </location>
</feature>
<dbReference type="EnsemblMetazoa" id="XM_776639">
    <property type="protein sequence ID" value="XP_781732"/>
    <property type="gene ID" value="LOC576320"/>
</dbReference>
<proteinExistence type="predicted"/>
<dbReference type="GeneID" id="576320"/>
<name>A0A7M7RF05_STRPU</name>
<dbReference type="GO" id="GO:0007186">
    <property type="term" value="P:G protein-coupled receptor signaling pathway"/>
    <property type="evidence" value="ECO:0000318"/>
    <property type="project" value="GO_Central"/>
</dbReference>
<dbReference type="CDD" id="cd00637">
    <property type="entry name" value="7tm_classA_rhodopsin-like"/>
    <property type="match status" value="1"/>
</dbReference>
<feature type="transmembrane region" description="Helical" evidence="9">
    <location>
        <begin position="87"/>
        <end position="109"/>
    </location>
</feature>
<keyword evidence="5" id="KW-0297">G-protein coupled receptor</keyword>
<dbReference type="InterPro" id="IPR017452">
    <property type="entry name" value="GPCR_Rhodpsn_7TM"/>
</dbReference>